<protein>
    <submittedName>
        <fullName evidence="3">Uncharacterized protein</fullName>
    </submittedName>
</protein>
<feature type="signal peptide" evidence="2">
    <location>
        <begin position="1"/>
        <end position="22"/>
    </location>
</feature>
<keyword evidence="2" id="KW-0732">Signal</keyword>
<dbReference type="EMBL" id="KE345062">
    <property type="protein sequence ID" value="EXB93208.1"/>
    <property type="molecule type" value="Genomic_DNA"/>
</dbReference>
<keyword evidence="4" id="KW-1185">Reference proteome</keyword>
<reference evidence="4" key="1">
    <citation type="submission" date="2013-01" db="EMBL/GenBank/DDBJ databases">
        <title>Draft Genome Sequence of a Mulberry Tree, Morus notabilis C.K. Schneid.</title>
        <authorList>
            <person name="He N."/>
            <person name="Zhao S."/>
        </authorList>
    </citation>
    <scope>NUCLEOTIDE SEQUENCE</scope>
</reference>
<evidence type="ECO:0000256" key="2">
    <source>
        <dbReference type="SAM" id="SignalP"/>
    </source>
</evidence>
<evidence type="ECO:0000256" key="1">
    <source>
        <dbReference type="SAM" id="MobiDB-lite"/>
    </source>
</evidence>
<feature type="chain" id="PRO_5004932990" evidence="2">
    <location>
        <begin position="23"/>
        <end position="101"/>
    </location>
</feature>
<name>W9S6U4_9ROSA</name>
<dbReference type="Proteomes" id="UP000030645">
    <property type="component" value="Unassembled WGS sequence"/>
</dbReference>
<feature type="region of interest" description="Disordered" evidence="1">
    <location>
        <begin position="43"/>
        <end position="62"/>
    </location>
</feature>
<sequence>MGCHKNMCYSILFVCAIVLAFGFRETLAIRPLELGEKLVTNSPSFQSLPKGGDKPPSPNPCTFIPGRSHGRCTLSQMNNVAEHQPLLHHAAANPVATRWNQ</sequence>
<gene>
    <name evidence="3" type="ORF">L484_024547</name>
</gene>
<accession>W9S6U4</accession>
<dbReference type="PANTHER" id="PTHR33592:SF3">
    <property type="entry name" value="TRANSMEMBRANE PROTEIN"/>
    <property type="match status" value="1"/>
</dbReference>
<proteinExistence type="predicted"/>
<dbReference type="PANTHER" id="PTHR33592">
    <property type="entry name" value="TRANSMEMBRANE PROTEIN"/>
    <property type="match status" value="1"/>
</dbReference>
<evidence type="ECO:0000313" key="3">
    <source>
        <dbReference type="EMBL" id="EXB93208.1"/>
    </source>
</evidence>
<dbReference type="AlphaFoldDB" id="W9S6U4"/>
<evidence type="ECO:0000313" key="4">
    <source>
        <dbReference type="Proteomes" id="UP000030645"/>
    </source>
</evidence>
<organism evidence="3 4">
    <name type="scientific">Morus notabilis</name>
    <dbReference type="NCBI Taxonomy" id="981085"/>
    <lineage>
        <taxon>Eukaryota</taxon>
        <taxon>Viridiplantae</taxon>
        <taxon>Streptophyta</taxon>
        <taxon>Embryophyta</taxon>
        <taxon>Tracheophyta</taxon>
        <taxon>Spermatophyta</taxon>
        <taxon>Magnoliopsida</taxon>
        <taxon>eudicotyledons</taxon>
        <taxon>Gunneridae</taxon>
        <taxon>Pentapetalae</taxon>
        <taxon>rosids</taxon>
        <taxon>fabids</taxon>
        <taxon>Rosales</taxon>
        <taxon>Moraceae</taxon>
        <taxon>Moreae</taxon>
        <taxon>Morus</taxon>
    </lineage>
</organism>